<dbReference type="InterPro" id="IPR001849">
    <property type="entry name" value="PH_domain"/>
</dbReference>
<dbReference type="Pfam" id="PF01412">
    <property type="entry name" value="ArfGap"/>
    <property type="match status" value="1"/>
</dbReference>
<dbReference type="Gene3D" id="1.20.1270.60">
    <property type="entry name" value="Arfaptin homology (AH) domain/BAR domain"/>
    <property type="match status" value="1"/>
</dbReference>
<evidence type="ECO:0000259" key="6">
    <source>
        <dbReference type="PROSITE" id="PS50003"/>
    </source>
</evidence>
<feature type="domain" description="BAR" evidence="8">
    <location>
        <begin position="2"/>
        <end position="228"/>
    </location>
</feature>
<dbReference type="InterPro" id="IPR004148">
    <property type="entry name" value="BAR_dom"/>
</dbReference>
<evidence type="ECO:0000256" key="4">
    <source>
        <dbReference type="PROSITE-ProRule" id="PRU00023"/>
    </source>
</evidence>
<reference evidence="9" key="1">
    <citation type="journal article" date="2021" name="Nat. Commun.">
        <title>Genomic analyses provide insights into spinach domestication and the genetic basis of agronomic traits.</title>
        <authorList>
            <person name="Cai X."/>
            <person name="Sun X."/>
            <person name="Xu C."/>
            <person name="Sun H."/>
            <person name="Wang X."/>
            <person name="Ge C."/>
            <person name="Zhang Z."/>
            <person name="Wang Q."/>
            <person name="Fei Z."/>
            <person name="Jiao C."/>
            <person name="Wang Q."/>
        </authorList>
    </citation>
    <scope>NUCLEOTIDE SEQUENCE [LARGE SCALE GENOMIC DNA]</scope>
    <source>
        <strain evidence="9">cv. Varoflay</strain>
    </source>
</reference>
<dbReference type="InterPro" id="IPR001164">
    <property type="entry name" value="ArfGAP_dom"/>
</dbReference>
<dbReference type="Gene3D" id="1.10.220.150">
    <property type="entry name" value="Arf GTPase activating protein"/>
    <property type="match status" value="1"/>
</dbReference>
<keyword evidence="2 5" id="KW-0863">Zinc-finger</keyword>
<dbReference type="SUPFAM" id="SSF48403">
    <property type="entry name" value="Ankyrin repeat"/>
    <property type="match status" value="1"/>
</dbReference>
<dbReference type="RefSeq" id="XP_021864079.1">
    <property type="nucleotide sequence ID" value="XM_022008387.2"/>
</dbReference>
<feature type="repeat" description="ANK" evidence="4">
    <location>
        <begin position="725"/>
        <end position="757"/>
    </location>
</feature>
<keyword evidence="4" id="KW-0040">ANK repeat</keyword>
<dbReference type="InterPro" id="IPR036770">
    <property type="entry name" value="Ankyrin_rpt-contain_sf"/>
</dbReference>
<keyword evidence="3" id="KW-0862">Zinc</keyword>
<dbReference type="GO" id="GO:0008270">
    <property type="term" value="F:zinc ion binding"/>
    <property type="evidence" value="ECO:0007669"/>
    <property type="project" value="UniProtKB-KW"/>
</dbReference>
<dbReference type="SUPFAM" id="SSF57863">
    <property type="entry name" value="ArfGap/RecO-like zinc finger"/>
    <property type="match status" value="1"/>
</dbReference>
<dbReference type="InterPro" id="IPR011993">
    <property type="entry name" value="PH-like_dom_sf"/>
</dbReference>
<dbReference type="SMART" id="SM00248">
    <property type="entry name" value="ANK"/>
    <property type="match status" value="2"/>
</dbReference>
<dbReference type="InterPro" id="IPR002110">
    <property type="entry name" value="Ankyrin_rpt"/>
</dbReference>
<dbReference type="OrthoDB" id="194358at2759"/>
<dbReference type="PRINTS" id="PR00405">
    <property type="entry name" value="REVINTRACTNG"/>
</dbReference>
<dbReference type="SMART" id="SM00105">
    <property type="entry name" value="ArfGap"/>
    <property type="match status" value="1"/>
</dbReference>
<accession>A0A9R0JCS2</accession>
<dbReference type="GO" id="GO:0005096">
    <property type="term" value="F:GTPase activator activity"/>
    <property type="evidence" value="ECO:0007669"/>
    <property type="project" value="InterPro"/>
</dbReference>
<dbReference type="Gene3D" id="2.30.29.30">
    <property type="entry name" value="Pleckstrin-homology domain (PH domain)/Phosphotyrosine-binding domain (PTB)"/>
    <property type="match status" value="1"/>
</dbReference>
<dbReference type="PROSITE" id="PS50115">
    <property type="entry name" value="ARFGAP"/>
    <property type="match status" value="1"/>
</dbReference>
<dbReference type="SUPFAM" id="SSF50729">
    <property type="entry name" value="PH domain-like"/>
    <property type="match status" value="1"/>
</dbReference>
<keyword evidence="9" id="KW-1185">Reference proteome</keyword>
<dbReference type="Pfam" id="PF16746">
    <property type="entry name" value="BAR_3"/>
    <property type="match status" value="1"/>
</dbReference>
<dbReference type="PROSITE" id="PS50297">
    <property type="entry name" value="ANK_REP_REGION"/>
    <property type="match status" value="2"/>
</dbReference>
<reference evidence="10" key="2">
    <citation type="submission" date="2025-08" db="UniProtKB">
        <authorList>
            <consortium name="RefSeq"/>
        </authorList>
    </citation>
    <scope>IDENTIFICATION</scope>
    <source>
        <tissue evidence="10">Leaf</tissue>
    </source>
</reference>
<dbReference type="CDD" id="cd13250">
    <property type="entry name" value="PH_ACAP"/>
    <property type="match status" value="1"/>
</dbReference>
<keyword evidence="1" id="KW-0479">Metal-binding</keyword>
<dbReference type="SMART" id="SM00233">
    <property type="entry name" value="PH"/>
    <property type="match status" value="1"/>
</dbReference>
<dbReference type="GO" id="GO:0005737">
    <property type="term" value="C:cytoplasm"/>
    <property type="evidence" value="ECO:0007669"/>
    <property type="project" value="InterPro"/>
</dbReference>
<protein>
    <submittedName>
        <fullName evidence="10">ADP-ribosylation factor GTPase-activating protein AGD4</fullName>
    </submittedName>
</protein>
<dbReference type="PROSITE" id="PS51021">
    <property type="entry name" value="BAR"/>
    <property type="match status" value="1"/>
</dbReference>
<proteinExistence type="predicted"/>
<evidence type="ECO:0000256" key="1">
    <source>
        <dbReference type="ARBA" id="ARBA00022723"/>
    </source>
</evidence>
<evidence type="ECO:0000259" key="8">
    <source>
        <dbReference type="PROSITE" id="PS51021"/>
    </source>
</evidence>
<gene>
    <name evidence="10" type="primary">LOC110802932</name>
</gene>
<evidence type="ECO:0000256" key="2">
    <source>
        <dbReference type="ARBA" id="ARBA00022771"/>
    </source>
</evidence>
<feature type="domain" description="Arf-GAP" evidence="7">
    <location>
        <begin position="479"/>
        <end position="615"/>
    </location>
</feature>
<evidence type="ECO:0000256" key="3">
    <source>
        <dbReference type="ARBA" id="ARBA00022833"/>
    </source>
</evidence>
<dbReference type="InterPro" id="IPR027267">
    <property type="entry name" value="AH/BAR_dom_sf"/>
</dbReference>
<dbReference type="PROSITE" id="PS50088">
    <property type="entry name" value="ANK_REPEAT"/>
    <property type="match status" value="2"/>
</dbReference>
<dbReference type="InterPro" id="IPR045258">
    <property type="entry name" value="ACAP1/2/3-like"/>
</dbReference>
<dbReference type="Gene3D" id="1.25.40.20">
    <property type="entry name" value="Ankyrin repeat-containing domain"/>
    <property type="match status" value="1"/>
</dbReference>
<evidence type="ECO:0000259" key="7">
    <source>
        <dbReference type="PROSITE" id="PS50115"/>
    </source>
</evidence>
<dbReference type="Pfam" id="PF12796">
    <property type="entry name" value="Ank_2"/>
    <property type="match status" value="1"/>
</dbReference>
<dbReference type="SMART" id="SM00721">
    <property type="entry name" value="BAR"/>
    <property type="match status" value="1"/>
</dbReference>
<evidence type="ECO:0000313" key="10">
    <source>
        <dbReference type="RefSeq" id="XP_021864079.1"/>
    </source>
</evidence>
<name>A0A9R0JCS2_SPIOL</name>
<evidence type="ECO:0000256" key="5">
    <source>
        <dbReference type="PROSITE-ProRule" id="PRU00288"/>
    </source>
</evidence>
<dbReference type="PANTHER" id="PTHR23180:SF244">
    <property type="entry name" value="ADP-RIBOSYLATION FACTOR GTPASE-ACTIVATING PROTEIN AGD2"/>
    <property type="match status" value="1"/>
</dbReference>
<dbReference type="Pfam" id="PF00169">
    <property type="entry name" value="PH"/>
    <property type="match status" value="1"/>
</dbReference>
<dbReference type="AlphaFoldDB" id="A0A9R0JCS2"/>
<dbReference type="PANTHER" id="PTHR23180">
    <property type="entry name" value="CENTAURIN/ARF"/>
    <property type="match status" value="1"/>
</dbReference>
<dbReference type="CDD" id="cd08204">
    <property type="entry name" value="ArfGap"/>
    <property type="match status" value="1"/>
</dbReference>
<dbReference type="SUPFAM" id="SSF103657">
    <property type="entry name" value="BAR/IMD domain-like"/>
    <property type="match status" value="1"/>
</dbReference>
<feature type="repeat" description="ANK" evidence="4">
    <location>
        <begin position="692"/>
        <end position="724"/>
    </location>
</feature>
<dbReference type="Proteomes" id="UP000813463">
    <property type="component" value="Chromosome 2"/>
</dbReference>
<feature type="domain" description="PH" evidence="6">
    <location>
        <begin position="296"/>
        <end position="430"/>
    </location>
</feature>
<evidence type="ECO:0000313" key="9">
    <source>
        <dbReference type="Proteomes" id="UP000813463"/>
    </source>
</evidence>
<dbReference type="PROSITE" id="PS50003">
    <property type="entry name" value="PH_DOMAIN"/>
    <property type="match status" value="1"/>
</dbReference>
<organism evidence="9 10">
    <name type="scientific">Spinacia oleracea</name>
    <name type="common">Spinach</name>
    <dbReference type="NCBI Taxonomy" id="3562"/>
    <lineage>
        <taxon>Eukaryota</taxon>
        <taxon>Viridiplantae</taxon>
        <taxon>Streptophyta</taxon>
        <taxon>Embryophyta</taxon>
        <taxon>Tracheophyta</taxon>
        <taxon>Spermatophyta</taxon>
        <taxon>Magnoliopsida</taxon>
        <taxon>eudicotyledons</taxon>
        <taxon>Gunneridae</taxon>
        <taxon>Pentapetalae</taxon>
        <taxon>Caryophyllales</taxon>
        <taxon>Chenopodiaceae</taxon>
        <taxon>Chenopodioideae</taxon>
        <taxon>Anserineae</taxon>
        <taxon>Spinacia</taxon>
    </lineage>
</organism>
<dbReference type="InterPro" id="IPR038508">
    <property type="entry name" value="ArfGAP_dom_sf"/>
</dbReference>
<dbReference type="InterPro" id="IPR035670">
    <property type="entry name" value="AGD1/2/3/4_BAR_plant"/>
</dbReference>
<dbReference type="CDD" id="cd07606">
    <property type="entry name" value="BAR_SFC_plant"/>
    <property type="match status" value="1"/>
</dbReference>
<sequence length="785" mass="89003">MASFIDLEDSPMFHKQMFSLEQTTDELKDRCQRLYKGSQKLLAGLSEAYDGDTTFADALESFGGQDDPLSLSMGGPLITKFTSAFRELSTYKDLLRLQVEHVLVDRLHQFMSVDLQDAKDSRRRFDKSIYSYDQARERYASLKKSTREDIVAGVEEELHNSKSAFERTRFSLVNSLMNVESKKKYEFLESFSAIMDAHLKYFKLGYELLSQMEPLIHQVLTYAQQSKEVANVEQDKLARKIQEFRTQVQMDNLRAASNTEASTSIDITRPIRPVSMGSSYKNIEAIMQSTTNGMVQTIKQGYLQKRSSSLRADWKRRFFVLDSRGTLYYYRNKGPKPLGPHSNQSTAVGEQNNGVFGRFRARHNRNPSWSEESLNYRTVDLRTSTIKMDAEDRDLRLCFRVISPSKSYTLQAETEADRMEWVNKITGVITSLLNSHILEQEPVIPVVEKQNSCTASEAMSNVPTSHSRNLSNDMEKLTVGVSQLLREIPGNDQCAECSSPEPDWASLNLGILMCIECSGAHRNLGVHISKVRSITLDVKVWEPTMLELFQALGNAYCNSVWEEQPSVDIERKDELDCSTTSIVKPSSHDSFSKKEKYIQMKYAEKQLISLNAADSVLGSRARALWEAVRASNLREAYRLIAVSDASILNTTFDEIHSVDLSRLEEELGKDGHKLDPSACPRLRGSEPENCLRGCSLLHVACHVGNRVMIELLLQSGADVNMRDFHGRTPLHHCIARKNNDLAKYLLRRGARRLIKDWGGLTALERAMELGSITDDVLFILLSENE</sequence>
<dbReference type="KEGG" id="soe:110802932"/>
<dbReference type="GeneID" id="110802932"/>
<dbReference type="InterPro" id="IPR037278">
    <property type="entry name" value="ARFGAP/RecO"/>
</dbReference>